<gene>
    <name evidence="5" type="ORF">CFN78_17220</name>
</gene>
<feature type="domain" description="AMP-dependent synthetase/ligase" evidence="2">
    <location>
        <begin position="473"/>
        <end position="825"/>
    </location>
</feature>
<dbReference type="PROSITE" id="PS00455">
    <property type="entry name" value="AMP_BINDING"/>
    <property type="match status" value="1"/>
</dbReference>
<dbReference type="SUPFAM" id="SSF56801">
    <property type="entry name" value="Acetyl-CoA synthetase-like"/>
    <property type="match status" value="1"/>
</dbReference>
<feature type="region of interest" description="Disordered" evidence="1">
    <location>
        <begin position="175"/>
        <end position="198"/>
    </location>
</feature>
<evidence type="ECO:0000259" key="2">
    <source>
        <dbReference type="Pfam" id="PF00501"/>
    </source>
</evidence>
<dbReference type="InterPro" id="IPR025110">
    <property type="entry name" value="AMP-bd_C"/>
</dbReference>
<dbReference type="SUPFAM" id="SSF47336">
    <property type="entry name" value="ACP-like"/>
    <property type="match status" value="1"/>
</dbReference>
<evidence type="ECO:0000256" key="1">
    <source>
        <dbReference type="SAM" id="MobiDB-lite"/>
    </source>
</evidence>
<feature type="region of interest" description="Disordered" evidence="1">
    <location>
        <begin position="1079"/>
        <end position="1115"/>
    </location>
</feature>
<dbReference type="GO" id="GO:0043041">
    <property type="term" value="P:amino acid activation for nonribosomal peptide biosynthetic process"/>
    <property type="evidence" value="ECO:0007669"/>
    <property type="project" value="TreeGrafter"/>
</dbReference>
<dbReference type="InterPro" id="IPR036736">
    <property type="entry name" value="ACP-like_sf"/>
</dbReference>
<dbReference type="SUPFAM" id="SSF52777">
    <property type="entry name" value="CoA-dependent acyltransferases"/>
    <property type="match status" value="2"/>
</dbReference>
<reference evidence="5 6" key="1">
    <citation type="submission" date="2017-07" db="EMBL/GenBank/DDBJ databases">
        <title>Amycolatopsis antarcticus sp. nov., isolated from the surface of an Antarcticus brown macroalga.</title>
        <authorList>
            <person name="Wang J."/>
            <person name="Leiva S."/>
            <person name="Huang J."/>
            <person name="Huang Y."/>
        </authorList>
    </citation>
    <scope>NUCLEOTIDE SEQUENCE [LARGE SCALE GENOMIC DNA]</scope>
    <source>
        <strain evidence="5 6">AU-G6</strain>
    </source>
</reference>
<dbReference type="InterPro" id="IPR001242">
    <property type="entry name" value="Condensation_dom"/>
</dbReference>
<name>A0A263D0C2_9PSEU</name>
<dbReference type="Gene3D" id="3.40.50.12780">
    <property type="entry name" value="N-terminal domain of ligase-like"/>
    <property type="match status" value="1"/>
</dbReference>
<dbReference type="InterPro" id="IPR045851">
    <property type="entry name" value="AMP-bd_C_sf"/>
</dbReference>
<dbReference type="PANTHER" id="PTHR45527:SF1">
    <property type="entry name" value="FATTY ACID SYNTHASE"/>
    <property type="match status" value="1"/>
</dbReference>
<dbReference type="InterPro" id="IPR042099">
    <property type="entry name" value="ANL_N_sf"/>
</dbReference>
<dbReference type="EMBL" id="NKYE01000010">
    <property type="protein sequence ID" value="OZM71894.1"/>
    <property type="molecule type" value="Genomic_DNA"/>
</dbReference>
<dbReference type="Gene3D" id="3.30.300.30">
    <property type="match status" value="1"/>
</dbReference>
<dbReference type="Pfam" id="PF13193">
    <property type="entry name" value="AMP-binding_C"/>
    <property type="match status" value="1"/>
</dbReference>
<dbReference type="Gene3D" id="3.30.559.30">
    <property type="entry name" value="Nonribosomal peptide synthetase, condensation domain"/>
    <property type="match status" value="1"/>
</dbReference>
<feature type="compositionally biased region" description="Low complexity" evidence="1">
    <location>
        <begin position="1079"/>
        <end position="1088"/>
    </location>
</feature>
<accession>A0A263D0C2</accession>
<organism evidence="5 6">
    <name type="scientific">Amycolatopsis antarctica</name>
    <dbReference type="NCBI Taxonomy" id="1854586"/>
    <lineage>
        <taxon>Bacteria</taxon>
        <taxon>Bacillati</taxon>
        <taxon>Actinomycetota</taxon>
        <taxon>Actinomycetes</taxon>
        <taxon>Pseudonocardiales</taxon>
        <taxon>Pseudonocardiaceae</taxon>
        <taxon>Amycolatopsis</taxon>
    </lineage>
</organism>
<comment type="caution">
    <text evidence="5">The sequence shown here is derived from an EMBL/GenBank/DDBJ whole genome shotgun (WGS) entry which is preliminary data.</text>
</comment>
<dbReference type="RefSeq" id="WP_094863851.1">
    <property type="nucleotide sequence ID" value="NZ_NKYE01000010.1"/>
</dbReference>
<dbReference type="InterPro" id="IPR023213">
    <property type="entry name" value="CAT-like_dom_sf"/>
</dbReference>
<dbReference type="GO" id="GO:0009239">
    <property type="term" value="P:enterobactin biosynthetic process"/>
    <property type="evidence" value="ECO:0007669"/>
    <property type="project" value="TreeGrafter"/>
</dbReference>
<feature type="compositionally biased region" description="Low complexity" evidence="1">
    <location>
        <begin position="175"/>
        <end position="190"/>
    </location>
</feature>
<evidence type="ECO:0000259" key="3">
    <source>
        <dbReference type="Pfam" id="PF00668"/>
    </source>
</evidence>
<evidence type="ECO:0000313" key="5">
    <source>
        <dbReference type="EMBL" id="OZM71894.1"/>
    </source>
</evidence>
<dbReference type="PANTHER" id="PTHR45527">
    <property type="entry name" value="NONRIBOSOMAL PEPTIDE SYNTHETASE"/>
    <property type="match status" value="1"/>
</dbReference>
<dbReference type="InParanoid" id="A0A263D0C2"/>
<dbReference type="CDD" id="cd05930">
    <property type="entry name" value="A_NRPS"/>
    <property type="match status" value="1"/>
</dbReference>
<dbReference type="GO" id="GO:0008610">
    <property type="term" value="P:lipid biosynthetic process"/>
    <property type="evidence" value="ECO:0007669"/>
    <property type="project" value="UniProtKB-ARBA"/>
</dbReference>
<proteinExistence type="predicted"/>
<feature type="domain" description="Condensation" evidence="3">
    <location>
        <begin position="15"/>
        <end position="438"/>
    </location>
</feature>
<dbReference type="OrthoDB" id="2472181at2"/>
<evidence type="ECO:0000313" key="6">
    <source>
        <dbReference type="Proteomes" id="UP000242444"/>
    </source>
</evidence>
<protein>
    <recommendedName>
        <fullName evidence="7">Carrier domain-containing protein</fullName>
    </recommendedName>
</protein>
<evidence type="ECO:0008006" key="7">
    <source>
        <dbReference type="Google" id="ProtNLM"/>
    </source>
</evidence>
<dbReference type="Gene3D" id="3.30.559.10">
    <property type="entry name" value="Chloramphenicol acetyltransferase-like domain"/>
    <property type="match status" value="1"/>
</dbReference>
<sequence length="1115" mass="116110">MTESTEAAATGGGLPATETEEHLWFREKVVPGSTSHTLAWAFLVRGPLDVAALRSAWLTVASRHEALRTSFTASGPRLVRRVTTVPSPDVSTVEVRDAGGASAEGTARADIARWAAGVAAVPLDGDGGPLARLTLGRLAPTAFGVVLRLHRLVAGEDSAAVVLAELSEAYADTTGAPGAATGAPATGSTPARRHGAGDEESLSWWTSALRPLPPRLSLPVDRPRQSVPDLRAAAVCFAWDRELGRALENFAAAGLVGPSTVVLAAWRSLLGRWGAQDTVAVGVPIGPRPGGAGAVESAPGPVPVTVRLDRDPTLRDAVAATATALRDAVRHRDVPLARILRALRDEPEPLRSPVFDTTFTPEAPPAPELWLAAAAVVPVALPQPDLLEDLALSMRWDDGRVTGTLRFRGLFDELSARAMLEQLRVLLTAALGEPDVPMGALPPGTGDTVETASSGPGTCTEDPPSVHELVRLRADTDPEAVAVDWDGRAVTYGELRRRATEFARALRPYEVAASPVVVRLATGPDQVAALLGVLEAGAHLMWLGTGKAGERGRAALTDVRPACMLTGAEGESGDGGELARWYREELGGRVVPAGGGPSTAPGGRMPPAAVPDAWAYIAHTSGSSGRPKGIAQTHAALAQFASWFGTEFGLGPGSRVAQWVAPEHDPALCEVFAALVAGATLVPVPDALRRDPERLVAWLGAERVTTIQTVPSFAREMLRAIRKRGGSKDLGALAAVLLMGEALPGELVNGFREVLPGARLANLYGPTETVAATWHEVTGPITGPVPIGLPIPGRAVVLLDEHDRPCPPGVTGEIVVLSRYVSAGYVGEGVGDGTRFRAPTALPGGVPGSGERVYRTGDLGRLRWDGTLEFRGRKDLQIKLLGNRLELAEVESLLAGHESVLECAAVPVTDGDGLAARLVFHVVPRRDETGEPVAGAKTWRAYLRARLGGSAVPAIFRTVEGRLPRTVAGKVDRIGLAALGTTRLPGPVTRTVVEAAIAEIWAAPAGAVAEDIAPEDIAPEDTTTRLGSGPLPLLHMLDRVRAVFGVTVTPARYLADPTLAGLSAVVERAVAARAVAETAVAGTGQDPDGAPDDGPGEGLTGTGPALREPVPAHPR</sequence>
<dbReference type="Proteomes" id="UP000242444">
    <property type="component" value="Unassembled WGS sequence"/>
</dbReference>
<feature type="domain" description="AMP-binding enzyme C-terminal" evidence="4">
    <location>
        <begin position="889"/>
        <end position="970"/>
    </location>
</feature>
<dbReference type="GO" id="GO:0009366">
    <property type="term" value="C:enterobactin synthetase complex"/>
    <property type="evidence" value="ECO:0007669"/>
    <property type="project" value="TreeGrafter"/>
</dbReference>
<dbReference type="InterPro" id="IPR020845">
    <property type="entry name" value="AMP-binding_CS"/>
</dbReference>
<dbReference type="InterPro" id="IPR000873">
    <property type="entry name" value="AMP-dep_synth/lig_dom"/>
</dbReference>
<dbReference type="GO" id="GO:0047527">
    <property type="term" value="F:2,3-dihydroxybenzoate-serine ligase activity"/>
    <property type="evidence" value="ECO:0007669"/>
    <property type="project" value="TreeGrafter"/>
</dbReference>
<dbReference type="Gene3D" id="1.10.1200.10">
    <property type="entry name" value="ACP-like"/>
    <property type="match status" value="1"/>
</dbReference>
<dbReference type="GO" id="GO:0031177">
    <property type="term" value="F:phosphopantetheine binding"/>
    <property type="evidence" value="ECO:0007669"/>
    <property type="project" value="TreeGrafter"/>
</dbReference>
<dbReference type="GO" id="GO:0005829">
    <property type="term" value="C:cytosol"/>
    <property type="evidence" value="ECO:0007669"/>
    <property type="project" value="TreeGrafter"/>
</dbReference>
<dbReference type="Pfam" id="PF00501">
    <property type="entry name" value="AMP-binding"/>
    <property type="match status" value="1"/>
</dbReference>
<evidence type="ECO:0000259" key="4">
    <source>
        <dbReference type="Pfam" id="PF13193"/>
    </source>
</evidence>
<dbReference type="AlphaFoldDB" id="A0A263D0C2"/>
<dbReference type="Pfam" id="PF00668">
    <property type="entry name" value="Condensation"/>
    <property type="match status" value="1"/>
</dbReference>
<keyword evidence="6" id="KW-1185">Reference proteome</keyword>